<evidence type="ECO:0000313" key="2">
    <source>
        <dbReference type="EMBL" id="GER57065.1"/>
    </source>
</evidence>
<dbReference type="EMBL" id="BKCP01012959">
    <property type="protein sequence ID" value="GER57065.1"/>
    <property type="molecule type" value="Genomic_DNA"/>
</dbReference>
<evidence type="ECO:0000313" key="3">
    <source>
        <dbReference type="Proteomes" id="UP000325081"/>
    </source>
</evidence>
<evidence type="ECO:0000256" key="1">
    <source>
        <dbReference type="SAM" id="MobiDB-lite"/>
    </source>
</evidence>
<gene>
    <name evidence="2" type="ORF">STAS_34841</name>
</gene>
<accession>A0A5A7RIM9</accession>
<keyword evidence="3" id="KW-1185">Reference proteome</keyword>
<feature type="compositionally biased region" description="Basic residues" evidence="1">
    <location>
        <begin position="186"/>
        <end position="195"/>
    </location>
</feature>
<protein>
    <submittedName>
        <fullName evidence="2">NAC-like</fullName>
    </submittedName>
</protein>
<reference evidence="3" key="1">
    <citation type="journal article" date="2019" name="Curr. Biol.">
        <title>Genome Sequence of Striga asiatica Provides Insight into the Evolution of Plant Parasitism.</title>
        <authorList>
            <person name="Yoshida S."/>
            <person name="Kim S."/>
            <person name="Wafula E.K."/>
            <person name="Tanskanen J."/>
            <person name="Kim Y.M."/>
            <person name="Honaas L."/>
            <person name="Yang Z."/>
            <person name="Spallek T."/>
            <person name="Conn C.E."/>
            <person name="Ichihashi Y."/>
            <person name="Cheong K."/>
            <person name="Cui S."/>
            <person name="Der J.P."/>
            <person name="Gundlach H."/>
            <person name="Jiao Y."/>
            <person name="Hori C."/>
            <person name="Ishida J.K."/>
            <person name="Kasahara H."/>
            <person name="Kiba T."/>
            <person name="Kim M.S."/>
            <person name="Koo N."/>
            <person name="Laohavisit A."/>
            <person name="Lee Y.H."/>
            <person name="Lumba S."/>
            <person name="McCourt P."/>
            <person name="Mortimer J.C."/>
            <person name="Mutuku J.M."/>
            <person name="Nomura T."/>
            <person name="Sasaki-Sekimoto Y."/>
            <person name="Seto Y."/>
            <person name="Wang Y."/>
            <person name="Wakatake T."/>
            <person name="Sakakibara H."/>
            <person name="Demura T."/>
            <person name="Yamaguchi S."/>
            <person name="Yoneyama K."/>
            <person name="Manabe R.I."/>
            <person name="Nelson D.C."/>
            <person name="Schulman A.H."/>
            <person name="Timko M.P."/>
            <person name="dePamphilis C.W."/>
            <person name="Choi D."/>
            <person name="Shirasu K."/>
        </authorList>
    </citation>
    <scope>NUCLEOTIDE SEQUENCE [LARGE SCALE GENOMIC DNA]</scope>
    <source>
        <strain evidence="3">cv. UVA1</strain>
    </source>
</reference>
<comment type="caution">
    <text evidence="2">The sequence shown here is derived from an EMBL/GenBank/DDBJ whole genome shotgun (WGS) entry which is preliminary data.</text>
</comment>
<sequence>MHISLEGMGFNKHSEIAAAIGGKKVICFVRHYNIDFQGGSSRESSGSGQLSRYTIIKLYTEEEIQSSTSLPNPIDEENCIAFIKTTSNTESGSSSSAQAVHTYSFADISMPEKQFFSPNTSMVLESIAHKVDDVATSGNIKQATKRALTFTDNEMETDLRAGIFTPQKPKIKRCPVAPDKRETSAAHKKPREKIE</sequence>
<proteinExistence type="predicted"/>
<dbReference type="Proteomes" id="UP000325081">
    <property type="component" value="Unassembled WGS sequence"/>
</dbReference>
<organism evidence="2 3">
    <name type="scientific">Striga asiatica</name>
    <name type="common">Asiatic witchweed</name>
    <name type="synonym">Buchnera asiatica</name>
    <dbReference type="NCBI Taxonomy" id="4170"/>
    <lineage>
        <taxon>Eukaryota</taxon>
        <taxon>Viridiplantae</taxon>
        <taxon>Streptophyta</taxon>
        <taxon>Embryophyta</taxon>
        <taxon>Tracheophyta</taxon>
        <taxon>Spermatophyta</taxon>
        <taxon>Magnoliopsida</taxon>
        <taxon>eudicotyledons</taxon>
        <taxon>Gunneridae</taxon>
        <taxon>Pentapetalae</taxon>
        <taxon>asterids</taxon>
        <taxon>lamiids</taxon>
        <taxon>Lamiales</taxon>
        <taxon>Orobanchaceae</taxon>
        <taxon>Buchnereae</taxon>
        <taxon>Striga</taxon>
    </lineage>
</organism>
<name>A0A5A7RIM9_STRAF</name>
<dbReference type="AlphaFoldDB" id="A0A5A7RIM9"/>
<feature type="region of interest" description="Disordered" evidence="1">
    <location>
        <begin position="169"/>
        <end position="195"/>
    </location>
</feature>